<dbReference type="InterPro" id="IPR011032">
    <property type="entry name" value="GroES-like_sf"/>
</dbReference>
<evidence type="ECO:0000256" key="6">
    <source>
        <dbReference type="RuleBase" id="RU361277"/>
    </source>
</evidence>
<dbReference type="SUPFAM" id="SSF51735">
    <property type="entry name" value="NAD(P)-binding Rossmann-fold domains"/>
    <property type="match status" value="1"/>
</dbReference>
<keyword evidence="9" id="KW-1185">Reference proteome</keyword>
<dbReference type="InterPro" id="IPR020843">
    <property type="entry name" value="ER"/>
</dbReference>
<dbReference type="InterPro" id="IPR036291">
    <property type="entry name" value="NAD(P)-bd_dom_sf"/>
</dbReference>
<dbReference type="InterPro" id="IPR002328">
    <property type="entry name" value="ADH_Zn_CS"/>
</dbReference>
<proteinExistence type="inferred from homology"/>
<dbReference type="Proteomes" id="UP000184079">
    <property type="component" value="Unassembled WGS sequence"/>
</dbReference>
<comment type="similarity">
    <text evidence="2 6">Belongs to the zinc-containing alcohol dehydrogenase family.</text>
</comment>
<protein>
    <submittedName>
        <fullName evidence="8">(R,R)-butanediol dehydrogenase / meso-butanediol dehydrogenase / diacetyl reductase</fullName>
    </submittedName>
</protein>
<reference evidence="9" key="1">
    <citation type="submission" date="2016-11" db="EMBL/GenBank/DDBJ databases">
        <authorList>
            <person name="Varghese N."/>
            <person name="Submissions S."/>
        </authorList>
    </citation>
    <scope>NUCLEOTIDE SEQUENCE [LARGE SCALE GENOMIC DNA]</scope>
    <source>
        <strain evidence="9">CGMCC 1.6496</strain>
    </source>
</reference>
<keyword evidence="5" id="KW-0560">Oxidoreductase</keyword>
<dbReference type="EMBL" id="FQXD01000002">
    <property type="protein sequence ID" value="SHG92027.1"/>
    <property type="molecule type" value="Genomic_DNA"/>
</dbReference>
<sequence>MKAAIWYAKKDIRVEEVDEPTVHAGDVKIRVAWAGICGSDLHEYVAGPITIPADTPHPLTKRTAPVIMGHEFAGEVVEVGKDVTQVSVGDRVTVEPMITCGKCKACRQGRYNLCEVIAAFGMSGVGGGFSEYTVVSENMIHKIPEHMSYELAALVEPTAVAMHAVKLSHLKVGDTVAVFGAGPIGLLTIQASFLAGAKKVFAIELSEERRKVATKLGAVAIHPAETNVAEDIMKQTNGEGADVSFEATGVPIVLEQAVNSTKMGGEIVIESLWESKPKLDANSFVFKELHLVGSIGYRNIFPTVIELIADGKLDVSDLITKKITLDNIVEEGFESLLQEKAQVKILIEP</sequence>
<evidence type="ECO:0000256" key="1">
    <source>
        <dbReference type="ARBA" id="ARBA00001947"/>
    </source>
</evidence>
<dbReference type="OrthoDB" id="9770238at2"/>
<dbReference type="PROSITE" id="PS00059">
    <property type="entry name" value="ADH_ZINC"/>
    <property type="match status" value="1"/>
</dbReference>
<evidence type="ECO:0000256" key="5">
    <source>
        <dbReference type="ARBA" id="ARBA00023002"/>
    </source>
</evidence>
<dbReference type="Gene3D" id="3.40.50.720">
    <property type="entry name" value="NAD(P)-binding Rossmann-like Domain"/>
    <property type="match status" value="1"/>
</dbReference>
<dbReference type="GO" id="GO:0000721">
    <property type="term" value="F:(R,R)-butanediol dehydrogenase activity"/>
    <property type="evidence" value="ECO:0007669"/>
    <property type="project" value="TreeGrafter"/>
</dbReference>
<comment type="cofactor">
    <cofactor evidence="1 6">
        <name>Zn(2+)</name>
        <dbReference type="ChEBI" id="CHEBI:29105"/>
    </cofactor>
</comment>
<evidence type="ECO:0000313" key="8">
    <source>
        <dbReference type="EMBL" id="SHG92027.1"/>
    </source>
</evidence>
<dbReference type="PANTHER" id="PTHR43161">
    <property type="entry name" value="SORBITOL DEHYDROGENASE"/>
    <property type="match status" value="1"/>
</dbReference>
<dbReference type="CDD" id="cd08233">
    <property type="entry name" value="butanediol_DH_like"/>
    <property type="match status" value="1"/>
</dbReference>
<dbReference type="SUPFAM" id="SSF50129">
    <property type="entry name" value="GroES-like"/>
    <property type="match status" value="1"/>
</dbReference>
<dbReference type="InterPro" id="IPR013154">
    <property type="entry name" value="ADH-like_N"/>
</dbReference>
<dbReference type="InterPro" id="IPR013149">
    <property type="entry name" value="ADH-like_C"/>
</dbReference>
<keyword evidence="4 6" id="KW-0862">Zinc</keyword>
<accession>A0A1M5NRB7</accession>
<evidence type="ECO:0000313" key="9">
    <source>
        <dbReference type="Proteomes" id="UP000184079"/>
    </source>
</evidence>
<evidence type="ECO:0000256" key="4">
    <source>
        <dbReference type="ARBA" id="ARBA00022833"/>
    </source>
</evidence>
<feature type="domain" description="Enoyl reductase (ER)" evidence="7">
    <location>
        <begin position="10"/>
        <end position="347"/>
    </location>
</feature>
<name>A0A1M5NRB7_9BACI</name>
<dbReference type="Pfam" id="PF08240">
    <property type="entry name" value="ADH_N"/>
    <property type="match status" value="1"/>
</dbReference>
<organism evidence="8 9">
    <name type="scientific">Virgibacillus chiguensis</name>
    <dbReference type="NCBI Taxonomy" id="411959"/>
    <lineage>
        <taxon>Bacteria</taxon>
        <taxon>Bacillati</taxon>
        <taxon>Bacillota</taxon>
        <taxon>Bacilli</taxon>
        <taxon>Bacillales</taxon>
        <taxon>Bacillaceae</taxon>
        <taxon>Virgibacillus</taxon>
    </lineage>
</organism>
<evidence type="ECO:0000256" key="3">
    <source>
        <dbReference type="ARBA" id="ARBA00022723"/>
    </source>
</evidence>
<evidence type="ECO:0000259" key="7">
    <source>
        <dbReference type="SMART" id="SM00829"/>
    </source>
</evidence>
<dbReference type="AlphaFoldDB" id="A0A1M5NRB7"/>
<gene>
    <name evidence="8" type="ORF">SAMN05421807_102316</name>
</gene>
<dbReference type="Gene3D" id="3.90.180.10">
    <property type="entry name" value="Medium-chain alcohol dehydrogenases, catalytic domain"/>
    <property type="match status" value="1"/>
</dbReference>
<dbReference type="RefSeq" id="WP_073005517.1">
    <property type="nucleotide sequence ID" value="NZ_FQXD01000002.1"/>
</dbReference>
<dbReference type="Pfam" id="PF00107">
    <property type="entry name" value="ADH_zinc_N"/>
    <property type="match status" value="1"/>
</dbReference>
<evidence type="ECO:0000256" key="2">
    <source>
        <dbReference type="ARBA" id="ARBA00008072"/>
    </source>
</evidence>
<keyword evidence="3 6" id="KW-0479">Metal-binding</keyword>
<dbReference type="PANTHER" id="PTHR43161:SF26">
    <property type="entry name" value="GALACTITOL 1-PHOSPHATE 5-DEHYDROGENASE"/>
    <property type="match status" value="1"/>
</dbReference>
<dbReference type="GO" id="GO:0008270">
    <property type="term" value="F:zinc ion binding"/>
    <property type="evidence" value="ECO:0007669"/>
    <property type="project" value="InterPro"/>
</dbReference>
<dbReference type="SMART" id="SM00829">
    <property type="entry name" value="PKS_ER"/>
    <property type="match status" value="1"/>
</dbReference>